<keyword evidence="1" id="KW-0472">Membrane</keyword>
<organism evidence="2 3">
    <name type="scientific">Desulforudis audaxviator (strain MP104C)</name>
    <dbReference type="NCBI Taxonomy" id="477974"/>
    <lineage>
        <taxon>Bacteria</taxon>
        <taxon>Bacillati</taxon>
        <taxon>Bacillota</taxon>
        <taxon>Clostridia</taxon>
        <taxon>Thermoanaerobacterales</taxon>
        <taxon>Candidatus Desulforudaceae</taxon>
        <taxon>Candidatus Desulforudis</taxon>
    </lineage>
</organism>
<proteinExistence type="predicted"/>
<feature type="transmembrane region" description="Helical" evidence="1">
    <location>
        <begin position="67"/>
        <end position="85"/>
    </location>
</feature>
<dbReference type="InterPro" id="IPR019275">
    <property type="entry name" value="DUF2301"/>
</dbReference>
<dbReference type="AlphaFoldDB" id="B1I641"/>
<protein>
    <submittedName>
        <fullName evidence="2">Uncharacterized protein</fullName>
    </submittedName>
</protein>
<evidence type="ECO:0000313" key="3">
    <source>
        <dbReference type="Proteomes" id="UP000008544"/>
    </source>
</evidence>
<dbReference type="eggNOG" id="COG5413">
    <property type="taxonomic scope" value="Bacteria"/>
</dbReference>
<dbReference type="HOGENOM" id="CLU_1537600_0_0_9"/>
<dbReference type="Proteomes" id="UP000008544">
    <property type="component" value="Chromosome"/>
</dbReference>
<reference evidence="2 3" key="2">
    <citation type="journal article" date="2008" name="Science">
        <title>Environmental genomics reveals a single-species ecosystem deep within Earth.</title>
        <authorList>
            <person name="Chivian D."/>
            <person name="Brodie E.L."/>
            <person name="Alm E.J."/>
            <person name="Culley D.E."/>
            <person name="Dehal P.S."/>
            <person name="Desantis T.Z."/>
            <person name="Gihring T.M."/>
            <person name="Lapidus A."/>
            <person name="Lin L.H."/>
            <person name="Lowry S.R."/>
            <person name="Moser D.P."/>
            <person name="Richardson P.M."/>
            <person name="Southam G."/>
            <person name="Wanger G."/>
            <person name="Pratt L.M."/>
            <person name="Andersen G.L."/>
            <person name="Hazen T.C."/>
            <person name="Brockman F.J."/>
            <person name="Arkin A.P."/>
            <person name="Onstott T.C."/>
        </authorList>
    </citation>
    <scope>NUCLEOTIDE SEQUENCE [LARGE SCALE GENOMIC DNA]</scope>
    <source>
        <strain evidence="2 3">MP104C</strain>
    </source>
</reference>
<dbReference type="Pfam" id="PF10063">
    <property type="entry name" value="DUF2301"/>
    <property type="match status" value="1"/>
</dbReference>
<reference evidence="3" key="1">
    <citation type="submission" date="2007-10" db="EMBL/GenBank/DDBJ databases">
        <title>Complete sequence of chromosome of Desulforudis audaxviator MP104C.</title>
        <authorList>
            <person name="Copeland A."/>
            <person name="Lucas S."/>
            <person name="Lapidus A."/>
            <person name="Barry K."/>
            <person name="Glavina del Rio T."/>
            <person name="Dalin E."/>
            <person name="Tice H."/>
            <person name="Bruce D."/>
            <person name="Pitluck S."/>
            <person name="Lowry S.R."/>
            <person name="Larimer F."/>
            <person name="Land M.L."/>
            <person name="Hauser L."/>
            <person name="Kyrpides N."/>
            <person name="Ivanova N.N."/>
            <person name="Richardson P."/>
        </authorList>
    </citation>
    <scope>NUCLEOTIDE SEQUENCE [LARGE SCALE GENOMIC DNA]</scope>
    <source>
        <strain evidence="3">MP104C</strain>
    </source>
</reference>
<accession>B1I641</accession>
<feature type="transmembrane region" description="Helical" evidence="1">
    <location>
        <begin position="12"/>
        <end position="30"/>
    </location>
</feature>
<sequence length="178" mass="19337">MKPHRRPVEIVYRSGYVLQTLGVLALFLAYDSARLDSILSVAGYFLIAAGVLISGWLLQVYMREVRIIVLVAAVAGIALQITGVVTGATHLVPLGLGFVFVGSCGLVGKEAYCFRFKEGWWLMPVLAVLTLALYIQHTVGHPTLAVQIVSAIALALFASFTIRKFKMPYYGGCGSEKE</sequence>
<feature type="transmembrane region" description="Helical" evidence="1">
    <location>
        <begin position="91"/>
        <end position="108"/>
    </location>
</feature>
<feature type="transmembrane region" description="Helical" evidence="1">
    <location>
        <begin position="120"/>
        <end position="137"/>
    </location>
</feature>
<keyword evidence="1" id="KW-0812">Transmembrane</keyword>
<dbReference type="STRING" id="477974.Daud_1999"/>
<keyword evidence="1" id="KW-1133">Transmembrane helix</keyword>
<dbReference type="EMBL" id="CP000860">
    <property type="protein sequence ID" value="ACA60490.1"/>
    <property type="molecule type" value="Genomic_DNA"/>
</dbReference>
<dbReference type="RefSeq" id="WP_012303065.1">
    <property type="nucleotide sequence ID" value="NC_010424.1"/>
</dbReference>
<keyword evidence="3" id="KW-1185">Reference proteome</keyword>
<evidence type="ECO:0000256" key="1">
    <source>
        <dbReference type="SAM" id="Phobius"/>
    </source>
</evidence>
<name>B1I641_DESAP</name>
<dbReference type="KEGG" id="dau:Daud_1999"/>
<evidence type="ECO:0000313" key="2">
    <source>
        <dbReference type="EMBL" id="ACA60490.1"/>
    </source>
</evidence>
<feature type="transmembrane region" description="Helical" evidence="1">
    <location>
        <begin position="143"/>
        <end position="162"/>
    </location>
</feature>
<feature type="transmembrane region" description="Helical" evidence="1">
    <location>
        <begin position="42"/>
        <end position="60"/>
    </location>
</feature>
<gene>
    <name evidence="2" type="ordered locus">Daud_1999</name>
</gene>